<dbReference type="AlphaFoldDB" id="A1ZZ44"/>
<dbReference type="InterPro" id="IPR001932">
    <property type="entry name" value="PPM-type_phosphatase-like_dom"/>
</dbReference>
<evidence type="ECO:0000313" key="4">
    <source>
        <dbReference type="EMBL" id="EAY24366.1"/>
    </source>
</evidence>
<keyword evidence="2" id="KW-0175">Coiled coil</keyword>
<evidence type="ECO:0000256" key="1">
    <source>
        <dbReference type="ARBA" id="ARBA00022801"/>
    </source>
</evidence>
<reference evidence="4 5" key="1">
    <citation type="submission" date="2007-01" db="EMBL/GenBank/DDBJ databases">
        <authorList>
            <person name="Haygood M."/>
            <person name="Podell S."/>
            <person name="Anderson C."/>
            <person name="Hopkinson B."/>
            <person name="Roe K."/>
            <person name="Barbeau K."/>
            <person name="Gaasterland T."/>
            <person name="Ferriera S."/>
            <person name="Johnson J."/>
            <person name="Kravitz S."/>
            <person name="Beeson K."/>
            <person name="Sutton G."/>
            <person name="Rogers Y.-H."/>
            <person name="Friedman R."/>
            <person name="Frazier M."/>
            <person name="Venter J.C."/>
        </authorList>
    </citation>
    <scope>NUCLEOTIDE SEQUENCE [LARGE SCALE GENOMIC DNA]</scope>
    <source>
        <strain evidence="4 5">ATCC 23134</strain>
    </source>
</reference>
<comment type="caution">
    <text evidence="4">The sequence shown here is derived from an EMBL/GenBank/DDBJ whole genome shotgun (WGS) entry which is preliminary data.</text>
</comment>
<dbReference type="Gene3D" id="3.60.40.10">
    <property type="entry name" value="PPM-type phosphatase domain"/>
    <property type="match status" value="1"/>
</dbReference>
<evidence type="ECO:0000259" key="3">
    <source>
        <dbReference type="SMART" id="SM00331"/>
    </source>
</evidence>
<gene>
    <name evidence="4" type="ORF">M23134_02732</name>
</gene>
<dbReference type="Gene3D" id="3.30.450.40">
    <property type="match status" value="1"/>
</dbReference>
<dbReference type="RefSeq" id="WP_002704994.1">
    <property type="nucleotide sequence ID" value="NZ_AAWS01000072.1"/>
</dbReference>
<proteinExistence type="predicted"/>
<dbReference type="GO" id="GO:0016791">
    <property type="term" value="F:phosphatase activity"/>
    <property type="evidence" value="ECO:0007669"/>
    <property type="project" value="TreeGrafter"/>
</dbReference>
<dbReference type="GO" id="GO:0016301">
    <property type="term" value="F:kinase activity"/>
    <property type="evidence" value="ECO:0007669"/>
    <property type="project" value="UniProtKB-KW"/>
</dbReference>
<name>A1ZZ44_MICM2</name>
<keyword evidence="4" id="KW-0418">Kinase</keyword>
<dbReference type="PANTHER" id="PTHR43156">
    <property type="entry name" value="STAGE II SPORULATION PROTEIN E-RELATED"/>
    <property type="match status" value="1"/>
</dbReference>
<feature type="domain" description="PPM-type phosphatase" evidence="3">
    <location>
        <begin position="271"/>
        <end position="507"/>
    </location>
</feature>
<sequence length="507" mass="57789">MSNNNIVSVQPDVSAYNGKDYVPNAFQMDVSNLEESENSFDDWLRLHTSRDVVSFTNEVLEYLAETTQAFRAVFFVQTRDNQKKFEATACYGVSDSVLYLKTVTLNEGIIGEVAATKKAKIFNNLPKNALTIDFVSVRVSTACVLVLPVLFNNTVYGVVELYYFRVMTAQEQKRIKRLINVLGATLQGILDYRKNKILLEQSDEHREQILAQKDEMEQTIEKLFDTQVELEKQKKRTEIAFNNFKSANKRLMESIKYAKSVQKALLPDPGRLNTLFSESFVVYQPKDVVSGDFYWFSKADFTQAPPEPFILAVIDCTGHGVPGGFMSMVGNALLHEIVNIKQVIEPALILTMLHRGIRDVLRQESSTNHDGMEATICQFLPKNEQEYDVIFAGAKHQLYYFKDDKMLKVSGDRKFLGGGNLQLPHLTFENHTFSLKKGEVLYLSTDGLVDTCNPQRRKYGTKRWESIVKGCYQKPLSTQKHIIIKDVLNFKQDGEQRDDITCISVRV</sequence>
<keyword evidence="1" id="KW-0378">Hydrolase</keyword>
<dbReference type="InterPro" id="IPR036457">
    <property type="entry name" value="PPM-type-like_dom_sf"/>
</dbReference>
<keyword evidence="5" id="KW-1185">Reference proteome</keyword>
<keyword evidence="4" id="KW-0808">Transferase</keyword>
<dbReference type="Pfam" id="PF07228">
    <property type="entry name" value="SpoIIE"/>
    <property type="match status" value="1"/>
</dbReference>
<protein>
    <submittedName>
        <fullName evidence="4">Serine/threonine kinase with GAF domain</fullName>
    </submittedName>
</protein>
<dbReference type="Pfam" id="PF13185">
    <property type="entry name" value="GAF_2"/>
    <property type="match status" value="1"/>
</dbReference>
<dbReference type="OrthoDB" id="9763484at2"/>
<accession>A1ZZ44</accession>
<feature type="coiled-coil region" evidence="2">
    <location>
        <begin position="199"/>
        <end position="233"/>
    </location>
</feature>
<dbReference type="SUPFAM" id="SSF55781">
    <property type="entry name" value="GAF domain-like"/>
    <property type="match status" value="1"/>
</dbReference>
<dbReference type="PANTHER" id="PTHR43156:SF9">
    <property type="entry name" value="HAMP DOMAIN-CONTAINING PROTEIN"/>
    <property type="match status" value="1"/>
</dbReference>
<dbReference type="eggNOG" id="COG2203">
    <property type="taxonomic scope" value="Bacteria"/>
</dbReference>
<dbReference type="InterPro" id="IPR052016">
    <property type="entry name" value="Bact_Sigma-Reg"/>
</dbReference>
<evidence type="ECO:0000256" key="2">
    <source>
        <dbReference type="SAM" id="Coils"/>
    </source>
</evidence>
<dbReference type="SUPFAM" id="SSF81606">
    <property type="entry name" value="PP2C-like"/>
    <property type="match status" value="1"/>
</dbReference>
<organism evidence="4 5">
    <name type="scientific">Microscilla marina ATCC 23134</name>
    <dbReference type="NCBI Taxonomy" id="313606"/>
    <lineage>
        <taxon>Bacteria</taxon>
        <taxon>Pseudomonadati</taxon>
        <taxon>Bacteroidota</taxon>
        <taxon>Cytophagia</taxon>
        <taxon>Cytophagales</taxon>
        <taxon>Microscillaceae</taxon>
        <taxon>Microscilla</taxon>
    </lineage>
</organism>
<dbReference type="InterPro" id="IPR029016">
    <property type="entry name" value="GAF-like_dom_sf"/>
</dbReference>
<dbReference type="eggNOG" id="COG2208">
    <property type="taxonomic scope" value="Bacteria"/>
</dbReference>
<dbReference type="EMBL" id="AAWS01000072">
    <property type="protein sequence ID" value="EAY24366.1"/>
    <property type="molecule type" value="Genomic_DNA"/>
</dbReference>
<dbReference type="SMART" id="SM00331">
    <property type="entry name" value="PP2C_SIG"/>
    <property type="match status" value="1"/>
</dbReference>
<dbReference type="InterPro" id="IPR003018">
    <property type="entry name" value="GAF"/>
</dbReference>
<evidence type="ECO:0000313" key="5">
    <source>
        <dbReference type="Proteomes" id="UP000004095"/>
    </source>
</evidence>
<dbReference type="Proteomes" id="UP000004095">
    <property type="component" value="Unassembled WGS sequence"/>
</dbReference>